<keyword evidence="3 8" id="KW-0863">Zinc-finger</keyword>
<dbReference type="Gene3D" id="4.10.1000.10">
    <property type="entry name" value="Zinc finger, CCCH-type"/>
    <property type="match status" value="2"/>
</dbReference>
<dbReference type="Gene3D" id="3.30.70.330">
    <property type="match status" value="1"/>
</dbReference>
<sequence length="1080" mass="116843">MTWFGALTRCYGVSGLNSGEIGRGVGKYIGGSEMAAKLEEALLSIRLAWDVSTPAKEIVDKVRAQDLSLIQSLEGKCKDQVLALAFKLARNLKIPAVVALLLSGRTSILNQVLKKENSAINATVKKPEGGVSLIGKKVDTVVNVFYKQGEPVTNLLARKVDGIVDSPEGTIVDLVLGMALAHSNACILNKLGAKCKSYVKEESGDLWQGESSSLYRTSSGDMDAGLGYDMKFKRLEDWDSGTSDNSQLKDFSKWDENFQSLKPRLDSGEWEEVTTKSRKKTFPAPVVSAKDVVDNKFRKALSGEEEVEKSDIANPPDNVTLPAGDDGEYNCEIARKLLECLLLFSPRLAGHTQSPHLPPLLRAAKESDEALVCLLLDHTASNKLKIFVNEKDADGNTALHWALRQATPVNRRTVNSQVVRRLLKAGANVMTGNNLGATPVHTAAGHGHFEALSDILDKDSSGVNVLALTKETPLHYAVKNNHIACTFLLLKHGANRNVASSRNQKPIQLAPSVEMKCLLLQDDKILKENTWETFKPILMNAASSSSLYSLAMQSQTQFPSIADAIGFHQTTQDGSPIDWLSAQTLAINSRDFNLGGDFDMLGGKESVNLPQYKTVMCRFFASSEGCGWGTKCHFAHSEEELIGAERIDGQLMGAGGSLSDDGSDQSIKNFKTKLCTHHEKTGKCPHGAKCTFAHGMIELRGALSSAAICIRPPVGIDTRPSSANSLGSSTGSEKGDDYMSARKVFVGGLPHFIQSDDLWEFFEGEFGKVVDAVVICGVDVDGKVRSRGFGFVVFHDPRHANIACKRHYLPFRGKKVEVKRAMARVDYGDEPIKFNSLTFPSGASSPIPPTSSSQHSPTFRPSSPIIGRPKEQMSSVPLAVPQQAWSLPPLAVDSLRKPSQESTQPSPSNSISLSERASSLGSEMNNNHLMPHYSAPPLSHLSLNHNGSSPLQNNSRSQFPNFGPLFSQSTSFSLDSGLDRGSFLLDSGGAFSPSPGFTSPSNSSNALNHFSMNGSSVPYSNGTSFDNTMTRVKHDVDHPSQSFFSSTPGPSLYPHGSDHVAPAADDEEFSELLAMLSETK</sequence>
<dbReference type="AlphaFoldDB" id="A0A8T0IK86"/>
<evidence type="ECO:0000313" key="12">
    <source>
        <dbReference type="EMBL" id="KAG0584190.1"/>
    </source>
</evidence>
<organism evidence="12 13">
    <name type="scientific">Ceratodon purpureus</name>
    <name type="common">Fire moss</name>
    <name type="synonym">Dicranum purpureum</name>
    <dbReference type="NCBI Taxonomy" id="3225"/>
    <lineage>
        <taxon>Eukaryota</taxon>
        <taxon>Viridiplantae</taxon>
        <taxon>Streptophyta</taxon>
        <taxon>Embryophyta</taxon>
        <taxon>Bryophyta</taxon>
        <taxon>Bryophytina</taxon>
        <taxon>Bryopsida</taxon>
        <taxon>Dicranidae</taxon>
        <taxon>Pseudoditrichales</taxon>
        <taxon>Ditrichaceae</taxon>
        <taxon>Ceratodon</taxon>
    </lineage>
</organism>
<dbReference type="SUPFAM" id="SSF48403">
    <property type="entry name" value="Ankyrin repeat"/>
    <property type="match status" value="1"/>
</dbReference>
<feature type="compositionally biased region" description="Polar residues" evidence="9">
    <location>
        <begin position="1039"/>
        <end position="1049"/>
    </location>
</feature>
<evidence type="ECO:0000256" key="2">
    <source>
        <dbReference type="ARBA" id="ARBA00022737"/>
    </source>
</evidence>
<feature type="compositionally biased region" description="Polar residues" evidence="9">
    <location>
        <begin position="952"/>
        <end position="962"/>
    </location>
</feature>
<dbReference type="SUPFAM" id="SSF90229">
    <property type="entry name" value="CCCH zinc finger"/>
    <property type="match status" value="2"/>
</dbReference>
<feature type="compositionally biased region" description="Low complexity" evidence="9">
    <location>
        <begin position="937"/>
        <end position="951"/>
    </location>
</feature>
<keyword evidence="5 6" id="KW-0040">ANK repeat</keyword>
<feature type="region of interest" description="Disordered" evidence="9">
    <location>
        <begin position="1038"/>
        <end position="1062"/>
    </location>
</feature>
<feature type="compositionally biased region" description="Polar residues" evidence="9">
    <location>
        <begin position="900"/>
        <end position="928"/>
    </location>
</feature>
<dbReference type="GO" id="GO:0003723">
    <property type="term" value="F:RNA binding"/>
    <property type="evidence" value="ECO:0007669"/>
    <property type="project" value="UniProtKB-UniRule"/>
</dbReference>
<evidence type="ECO:0000256" key="8">
    <source>
        <dbReference type="PROSITE-ProRule" id="PRU00723"/>
    </source>
</evidence>
<feature type="repeat" description="ANK" evidence="6">
    <location>
        <begin position="394"/>
        <end position="434"/>
    </location>
</feature>
<dbReference type="InterPro" id="IPR036855">
    <property type="entry name" value="Znf_CCCH_sf"/>
</dbReference>
<dbReference type="Proteomes" id="UP000822688">
    <property type="component" value="Chromosome 3"/>
</dbReference>
<dbReference type="SMART" id="SM00356">
    <property type="entry name" value="ZnF_C3H1"/>
    <property type="match status" value="2"/>
</dbReference>
<keyword evidence="7" id="KW-0694">RNA-binding</keyword>
<keyword evidence="1 8" id="KW-0479">Metal-binding</keyword>
<dbReference type="SUPFAM" id="SSF54928">
    <property type="entry name" value="RNA-binding domain, RBD"/>
    <property type="match status" value="1"/>
</dbReference>
<evidence type="ECO:0000256" key="9">
    <source>
        <dbReference type="SAM" id="MobiDB-lite"/>
    </source>
</evidence>
<dbReference type="PROSITE" id="PS50088">
    <property type="entry name" value="ANK_REPEAT"/>
    <property type="match status" value="2"/>
</dbReference>
<keyword evidence="2" id="KW-0677">Repeat</keyword>
<feature type="repeat" description="ANK" evidence="6">
    <location>
        <begin position="469"/>
        <end position="501"/>
    </location>
</feature>
<accession>A0A8T0IK86</accession>
<evidence type="ECO:0000256" key="4">
    <source>
        <dbReference type="ARBA" id="ARBA00022833"/>
    </source>
</evidence>
<feature type="zinc finger region" description="C3H1-type" evidence="8">
    <location>
        <begin position="611"/>
        <end position="639"/>
    </location>
</feature>
<dbReference type="InterPro" id="IPR036770">
    <property type="entry name" value="Ankyrin_rpt-contain_sf"/>
</dbReference>
<dbReference type="InterPro" id="IPR012677">
    <property type="entry name" value="Nucleotide-bd_a/b_plait_sf"/>
</dbReference>
<keyword evidence="4 8" id="KW-0862">Zinc</keyword>
<dbReference type="Pfam" id="PF12796">
    <property type="entry name" value="Ank_2"/>
    <property type="match status" value="1"/>
</dbReference>
<dbReference type="PANTHER" id="PTHR24203:SF86">
    <property type="entry name" value="PROTEASOME 26S SUBUNIT, NON-ATPASE 10"/>
    <property type="match status" value="1"/>
</dbReference>
<feature type="domain" description="C3H1-type" evidence="11">
    <location>
        <begin position="611"/>
        <end position="639"/>
    </location>
</feature>
<feature type="region of interest" description="Disordered" evidence="9">
    <location>
        <begin position="304"/>
        <end position="323"/>
    </location>
</feature>
<dbReference type="PROSITE" id="PS50103">
    <property type="entry name" value="ZF_C3H1"/>
    <property type="match status" value="2"/>
</dbReference>
<evidence type="ECO:0000259" key="11">
    <source>
        <dbReference type="PROSITE" id="PS50103"/>
    </source>
</evidence>
<dbReference type="InterPro" id="IPR000504">
    <property type="entry name" value="RRM_dom"/>
</dbReference>
<reference evidence="12" key="1">
    <citation type="submission" date="2020-06" db="EMBL/GenBank/DDBJ databases">
        <title>WGS assembly of Ceratodon purpureus strain R40.</title>
        <authorList>
            <person name="Carey S.B."/>
            <person name="Jenkins J."/>
            <person name="Shu S."/>
            <person name="Lovell J.T."/>
            <person name="Sreedasyam A."/>
            <person name="Maumus F."/>
            <person name="Tiley G.P."/>
            <person name="Fernandez-Pozo N."/>
            <person name="Barry K."/>
            <person name="Chen C."/>
            <person name="Wang M."/>
            <person name="Lipzen A."/>
            <person name="Daum C."/>
            <person name="Saski C.A."/>
            <person name="Payton A.C."/>
            <person name="Mcbreen J.C."/>
            <person name="Conrad R.E."/>
            <person name="Kollar L.M."/>
            <person name="Olsson S."/>
            <person name="Huttunen S."/>
            <person name="Landis J.B."/>
            <person name="Wickett N.J."/>
            <person name="Johnson M.G."/>
            <person name="Rensing S.A."/>
            <person name="Grimwood J."/>
            <person name="Schmutz J."/>
            <person name="Mcdaniel S.F."/>
        </authorList>
    </citation>
    <scope>NUCLEOTIDE SEQUENCE</scope>
    <source>
        <strain evidence="12">R40</strain>
    </source>
</reference>
<evidence type="ECO:0000256" key="7">
    <source>
        <dbReference type="PROSITE-ProRule" id="PRU00176"/>
    </source>
</evidence>
<dbReference type="Pfam" id="PF00076">
    <property type="entry name" value="RRM_1"/>
    <property type="match status" value="1"/>
</dbReference>
<feature type="domain" description="RRM" evidence="10">
    <location>
        <begin position="742"/>
        <end position="823"/>
    </location>
</feature>
<evidence type="ECO:0000256" key="1">
    <source>
        <dbReference type="ARBA" id="ARBA00022723"/>
    </source>
</evidence>
<feature type="zinc finger region" description="C3H1-type" evidence="8">
    <location>
        <begin position="669"/>
        <end position="697"/>
    </location>
</feature>
<dbReference type="GO" id="GO:0008270">
    <property type="term" value="F:zinc ion binding"/>
    <property type="evidence" value="ECO:0007669"/>
    <property type="project" value="UniProtKB-KW"/>
</dbReference>
<name>A0A8T0IK86_CERPU</name>
<comment type="caution">
    <text evidence="12">The sequence shown here is derived from an EMBL/GenBank/DDBJ whole genome shotgun (WGS) entry which is preliminary data.</text>
</comment>
<dbReference type="Gene3D" id="1.25.40.20">
    <property type="entry name" value="Ankyrin repeat-containing domain"/>
    <property type="match status" value="1"/>
</dbReference>
<evidence type="ECO:0000256" key="6">
    <source>
        <dbReference type="PROSITE-ProRule" id="PRU00023"/>
    </source>
</evidence>
<dbReference type="PROSITE" id="PS50102">
    <property type="entry name" value="RRM"/>
    <property type="match status" value="1"/>
</dbReference>
<feature type="region of interest" description="Disordered" evidence="9">
    <location>
        <begin position="838"/>
        <end position="878"/>
    </location>
</feature>
<dbReference type="SMART" id="SM00248">
    <property type="entry name" value="ANK"/>
    <property type="match status" value="4"/>
</dbReference>
<dbReference type="FunFam" id="4.10.1000.10:FF:000001">
    <property type="entry name" value="zinc finger CCCH domain-containing protein 15-like"/>
    <property type="match status" value="1"/>
</dbReference>
<dbReference type="EMBL" id="CM026423">
    <property type="protein sequence ID" value="KAG0584190.1"/>
    <property type="molecule type" value="Genomic_DNA"/>
</dbReference>
<feature type="compositionally biased region" description="Polar residues" evidence="9">
    <location>
        <begin position="838"/>
        <end position="861"/>
    </location>
</feature>
<dbReference type="InterPro" id="IPR000571">
    <property type="entry name" value="Znf_CCCH"/>
</dbReference>
<proteinExistence type="predicted"/>
<evidence type="ECO:0000313" key="13">
    <source>
        <dbReference type="Proteomes" id="UP000822688"/>
    </source>
</evidence>
<feature type="region of interest" description="Disordered" evidence="9">
    <location>
        <begin position="895"/>
        <end position="962"/>
    </location>
</feature>
<protein>
    <submittedName>
        <fullName evidence="12">Uncharacterized protein</fullName>
    </submittedName>
</protein>
<evidence type="ECO:0000256" key="5">
    <source>
        <dbReference type="ARBA" id="ARBA00023043"/>
    </source>
</evidence>
<dbReference type="PANTHER" id="PTHR24203">
    <property type="entry name" value="ANKYRIN REPEAT FAMILY PROTEIN"/>
    <property type="match status" value="1"/>
</dbReference>
<evidence type="ECO:0000259" key="10">
    <source>
        <dbReference type="PROSITE" id="PS50102"/>
    </source>
</evidence>
<dbReference type="Pfam" id="PF00642">
    <property type="entry name" value="zf-CCCH"/>
    <property type="match status" value="1"/>
</dbReference>
<evidence type="ECO:0000256" key="3">
    <source>
        <dbReference type="ARBA" id="ARBA00022771"/>
    </source>
</evidence>
<dbReference type="InterPro" id="IPR002110">
    <property type="entry name" value="Ankyrin_rpt"/>
</dbReference>
<feature type="domain" description="C3H1-type" evidence="11">
    <location>
        <begin position="669"/>
        <end position="697"/>
    </location>
</feature>
<keyword evidence="13" id="KW-1185">Reference proteome</keyword>
<dbReference type="PROSITE" id="PS50297">
    <property type="entry name" value="ANK_REP_REGION"/>
    <property type="match status" value="1"/>
</dbReference>
<dbReference type="GO" id="GO:0010468">
    <property type="term" value="P:regulation of gene expression"/>
    <property type="evidence" value="ECO:0007669"/>
    <property type="project" value="UniProtKB-ARBA"/>
</dbReference>
<dbReference type="InterPro" id="IPR035979">
    <property type="entry name" value="RBD_domain_sf"/>
</dbReference>
<dbReference type="SMART" id="SM00360">
    <property type="entry name" value="RRM"/>
    <property type="match status" value="1"/>
</dbReference>
<gene>
    <name evidence="12" type="ORF">KC19_3G192000</name>
</gene>